<evidence type="ECO:0000256" key="7">
    <source>
        <dbReference type="ARBA" id="ARBA00031828"/>
    </source>
</evidence>
<keyword evidence="2 9" id="KW-0963">Cytoplasm</keyword>
<name>A0A3N1PD88_9GAMM</name>
<feature type="binding site" evidence="13">
    <location>
        <position position="134"/>
    </location>
    <ligand>
        <name>Mg(2+)</name>
        <dbReference type="ChEBI" id="CHEBI:18420"/>
    </ligand>
</feature>
<dbReference type="InterPro" id="IPR006549">
    <property type="entry name" value="HAD-SF_hydro_IIIA"/>
</dbReference>
<feature type="active site" description="Nucleophile" evidence="10">
    <location>
        <position position="8"/>
    </location>
</feature>
<evidence type="ECO:0000256" key="11">
    <source>
        <dbReference type="PIRSR" id="PIRSR004682-2"/>
    </source>
</evidence>
<evidence type="ECO:0000256" key="6">
    <source>
        <dbReference type="ARBA" id="ARBA00023277"/>
    </source>
</evidence>
<keyword evidence="5 13" id="KW-0862">Zinc</keyword>
<dbReference type="GO" id="GO:0016791">
    <property type="term" value="F:phosphatase activity"/>
    <property type="evidence" value="ECO:0007669"/>
    <property type="project" value="InterPro"/>
</dbReference>
<evidence type="ECO:0000313" key="14">
    <source>
        <dbReference type="EMBL" id="ROQ22516.1"/>
    </source>
</evidence>
<evidence type="ECO:0000256" key="13">
    <source>
        <dbReference type="PIRSR" id="PIRSR004682-4"/>
    </source>
</evidence>
<evidence type="ECO:0000256" key="4">
    <source>
        <dbReference type="ARBA" id="ARBA00022801"/>
    </source>
</evidence>
<comment type="caution">
    <text evidence="14">The sequence shown here is derived from an EMBL/GenBank/DDBJ whole genome shotgun (WGS) entry which is preliminary data.</text>
</comment>
<feature type="binding site" evidence="11">
    <location>
        <begin position="107"/>
        <end position="108"/>
    </location>
    <ligand>
        <name>substrate</name>
    </ligand>
</feature>
<dbReference type="Pfam" id="PF13242">
    <property type="entry name" value="Hydrolase_like"/>
    <property type="match status" value="1"/>
</dbReference>
<dbReference type="EMBL" id="RJUL01000009">
    <property type="protein sequence ID" value="ROQ22516.1"/>
    <property type="molecule type" value="Genomic_DNA"/>
</dbReference>
<keyword evidence="4 9" id="KW-0378">Hydrolase</keyword>
<dbReference type="InterPro" id="IPR004446">
    <property type="entry name" value="Heptose_bisP_phosphatase"/>
</dbReference>
<dbReference type="InterPro" id="IPR036412">
    <property type="entry name" value="HAD-like_sf"/>
</dbReference>
<dbReference type="NCBIfam" id="TIGR00213">
    <property type="entry name" value="GmhB_yaeD"/>
    <property type="match status" value="1"/>
</dbReference>
<dbReference type="InterPro" id="IPR006543">
    <property type="entry name" value="Histidinol-phos"/>
</dbReference>
<dbReference type="CDD" id="cd07503">
    <property type="entry name" value="HAD_HisB-N"/>
    <property type="match status" value="1"/>
</dbReference>
<dbReference type="PANTHER" id="PTHR42891">
    <property type="entry name" value="D-GLYCERO-BETA-D-MANNO-HEPTOSE-1,7-BISPHOSPHATE 7-PHOSPHATASE"/>
    <property type="match status" value="1"/>
</dbReference>
<evidence type="ECO:0000256" key="8">
    <source>
        <dbReference type="ARBA" id="ARBA00061616"/>
    </source>
</evidence>
<dbReference type="PANTHER" id="PTHR42891:SF1">
    <property type="entry name" value="D-GLYCERO-BETA-D-MANNO-HEPTOSE-1,7-BISPHOSPHATE 7-PHOSPHATASE"/>
    <property type="match status" value="1"/>
</dbReference>
<dbReference type="NCBIfam" id="TIGR01662">
    <property type="entry name" value="HAD-SF-IIIA"/>
    <property type="match status" value="1"/>
</dbReference>
<dbReference type="FunFam" id="3.40.50.1000:FF:000037">
    <property type="entry name" value="D,D-heptose 1,7-bisphosphate phosphatase"/>
    <property type="match status" value="1"/>
</dbReference>
<comment type="subcellular location">
    <subcellularLocation>
        <location evidence="1 9">Cytoplasm</location>
    </subcellularLocation>
</comment>
<feature type="binding site" evidence="13">
    <location>
        <position position="91"/>
    </location>
    <ligand>
        <name>Zn(2+)</name>
        <dbReference type="ChEBI" id="CHEBI:29105"/>
    </ligand>
</feature>
<feature type="site" description="Stabilizes the phosphoryl group" evidence="12">
    <location>
        <position position="50"/>
    </location>
</feature>
<comment type="cofactor">
    <cofactor evidence="13">
        <name>Zn(2+)</name>
        <dbReference type="ChEBI" id="CHEBI:29105"/>
    </cofactor>
</comment>
<dbReference type="NCBIfam" id="TIGR01656">
    <property type="entry name" value="Histidinol-ppas"/>
    <property type="match status" value="1"/>
</dbReference>
<feature type="site" description="Contributes to substrate recognition" evidence="12">
    <location>
        <position position="107"/>
    </location>
</feature>
<dbReference type="Gene3D" id="3.40.50.1000">
    <property type="entry name" value="HAD superfamily/HAD-like"/>
    <property type="match status" value="1"/>
</dbReference>
<dbReference type="RefSeq" id="WP_123422227.1">
    <property type="nucleotide sequence ID" value="NZ_RJUL01000009.1"/>
</dbReference>
<dbReference type="SUPFAM" id="SSF56784">
    <property type="entry name" value="HAD-like"/>
    <property type="match status" value="1"/>
</dbReference>
<feature type="binding site" evidence="11">
    <location>
        <begin position="8"/>
        <end position="10"/>
    </location>
    <ligand>
        <name>substrate</name>
    </ligand>
</feature>
<sequence>MKPAVFLDRDGVINVDHGYVSKTDEFEFIDGVFDACRAFKEQGYLVVVITNQSGIARGMYTEEDFQELTQWMDWNFEDHGVLLDGVYYCPHHAEKGIGQYKVDCDCRKPKPGMLLEAQHDLNIDLARSVFVGDKADDMRAAHAAGISKAVLVKTGKAIADDGVSLANVVLDSIADVPVWLAANK</sequence>
<feature type="active site" description="Proton donor" evidence="10">
    <location>
        <position position="10"/>
    </location>
</feature>
<evidence type="ECO:0000256" key="2">
    <source>
        <dbReference type="ARBA" id="ARBA00022490"/>
    </source>
</evidence>
<feature type="binding site" evidence="13">
    <location>
        <position position="89"/>
    </location>
    <ligand>
        <name>Zn(2+)</name>
        <dbReference type="ChEBI" id="CHEBI:29105"/>
    </ligand>
</feature>
<feature type="binding site" evidence="11">
    <location>
        <begin position="50"/>
        <end position="53"/>
    </location>
    <ligand>
        <name>substrate</name>
    </ligand>
</feature>
<dbReference type="GO" id="GO:0005737">
    <property type="term" value="C:cytoplasm"/>
    <property type="evidence" value="ECO:0007669"/>
    <property type="project" value="UniProtKB-SubCell"/>
</dbReference>
<evidence type="ECO:0000256" key="10">
    <source>
        <dbReference type="PIRSR" id="PIRSR004682-1"/>
    </source>
</evidence>
<keyword evidence="15" id="KW-1185">Reference proteome</keyword>
<comment type="cofactor">
    <cofactor evidence="13">
        <name>Mg(2+)</name>
        <dbReference type="ChEBI" id="CHEBI:18420"/>
    </cofactor>
</comment>
<dbReference type="GO" id="GO:0005975">
    <property type="term" value="P:carbohydrate metabolic process"/>
    <property type="evidence" value="ECO:0007669"/>
    <property type="project" value="InterPro"/>
</dbReference>
<evidence type="ECO:0000256" key="12">
    <source>
        <dbReference type="PIRSR" id="PIRSR004682-3"/>
    </source>
</evidence>
<evidence type="ECO:0000256" key="9">
    <source>
        <dbReference type="PIRNR" id="PIRNR004682"/>
    </source>
</evidence>
<gene>
    <name evidence="14" type="ORF">EDC28_1091</name>
</gene>
<dbReference type="EC" id="3.1.3.-" evidence="9"/>
<feature type="binding site" evidence="13">
    <location>
        <position position="104"/>
    </location>
    <ligand>
        <name>Zn(2+)</name>
        <dbReference type="ChEBI" id="CHEBI:29105"/>
    </ligand>
</feature>
<dbReference type="GO" id="GO:0046872">
    <property type="term" value="F:metal ion binding"/>
    <property type="evidence" value="ECO:0007669"/>
    <property type="project" value="UniProtKB-KW"/>
</dbReference>
<organism evidence="14 15">
    <name type="scientific">Gallaecimonas pentaromativorans</name>
    <dbReference type="NCBI Taxonomy" id="584787"/>
    <lineage>
        <taxon>Bacteria</taxon>
        <taxon>Pseudomonadati</taxon>
        <taxon>Pseudomonadota</taxon>
        <taxon>Gammaproteobacteria</taxon>
        <taxon>Enterobacterales</taxon>
        <taxon>Gallaecimonadaceae</taxon>
        <taxon>Gallaecimonas</taxon>
    </lineage>
</organism>
<dbReference type="NCBIfam" id="NF006506">
    <property type="entry name" value="PRK08942.1"/>
    <property type="match status" value="1"/>
</dbReference>
<dbReference type="Proteomes" id="UP000268033">
    <property type="component" value="Unassembled WGS sequence"/>
</dbReference>
<evidence type="ECO:0000256" key="3">
    <source>
        <dbReference type="ARBA" id="ARBA00022723"/>
    </source>
</evidence>
<feature type="binding site" evidence="13">
    <location>
        <position position="106"/>
    </location>
    <ligand>
        <name>Zn(2+)</name>
        <dbReference type="ChEBI" id="CHEBI:29105"/>
    </ligand>
</feature>
<dbReference type="STRING" id="584787.GCA_001247655_01494"/>
<proteinExistence type="inferred from homology"/>
<evidence type="ECO:0000313" key="15">
    <source>
        <dbReference type="Proteomes" id="UP000268033"/>
    </source>
</evidence>
<comment type="similarity">
    <text evidence="8 9">Belongs to the gmhB family.</text>
</comment>
<keyword evidence="13" id="KW-0460">Magnesium</keyword>
<feature type="binding site" evidence="11">
    <location>
        <position position="134"/>
    </location>
    <ligand>
        <name>substrate</name>
    </ligand>
</feature>
<feature type="binding site" evidence="13">
    <location>
        <position position="8"/>
    </location>
    <ligand>
        <name>Mg(2+)</name>
        <dbReference type="ChEBI" id="CHEBI:18420"/>
    </ligand>
</feature>
<keyword evidence="3 13" id="KW-0479">Metal-binding</keyword>
<feature type="binding site" evidence="13">
    <location>
        <position position="10"/>
    </location>
    <ligand>
        <name>Mg(2+)</name>
        <dbReference type="ChEBI" id="CHEBI:18420"/>
    </ligand>
</feature>
<feature type="binding site" evidence="13">
    <location>
        <position position="133"/>
    </location>
    <ligand>
        <name>Mg(2+)</name>
        <dbReference type="ChEBI" id="CHEBI:18420"/>
    </ligand>
</feature>
<feature type="site" description="Stabilizes the phosphoryl group" evidence="12">
    <location>
        <position position="108"/>
    </location>
</feature>
<evidence type="ECO:0000256" key="5">
    <source>
        <dbReference type="ARBA" id="ARBA00022833"/>
    </source>
</evidence>
<dbReference type="InterPro" id="IPR023214">
    <property type="entry name" value="HAD_sf"/>
</dbReference>
<keyword evidence="6 9" id="KW-0119">Carbohydrate metabolism</keyword>
<dbReference type="AlphaFoldDB" id="A0A3N1PD88"/>
<accession>A0A3N1PD88</accession>
<dbReference type="PIRSF" id="PIRSF004682">
    <property type="entry name" value="GmhB"/>
    <property type="match status" value="1"/>
</dbReference>
<reference evidence="14 15" key="1">
    <citation type="submission" date="2018-11" db="EMBL/GenBank/DDBJ databases">
        <title>Genomic Encyclopedia of Type Strains, Phase IV (KMG-IV): sequencing the most valuable type-strain genomes for metagenomic binning, comparative biology and taxonomic classification.</title>
        <authorList>
            <person name="Goeker M."/>
        </authorList>
    </citation>
    <scope>NUCLEOTIDE SEQUENCE [LARGE SCALE GENOMIC DNA]</scope>
    <source>
        <strain evidence="14 15">DSM 21945</strain>
    </source>
</reference>
<evidence type="ECO:0000256" key="1">
    <source>
        <dbReference type="ARBA" id="ARBA00004496"/>
    </source>
</evidence>
<protein>
    <recommendedName>
        <fullName evidence="7 9">D,D-heptose 1,7-bisphosphate phosphatase</fullName>
        <ecNumber evidence="9">3.1.3.-</ecNumber>
    </recommendedName>
</protein>
<feature type="binding site" evidence="11">
    <location>
        <begin position="16"/>
        <end position="19"/>
    </location>
    <ligand>
        <name>substrate</name>
    </ligand>
</feature>